<evidence type="ECO:0000256" key="4">
    <source>
        <dbReference type="ARBA" id="ARBA00022692"/>
    </source>
</evidence>
<organism evidence="11 12">
    <name type="scientific">Lacipirellula parvula</name>
    <dbReference type="NCBI Taxonomy" id="2650471"/>
    <lineage>
        <taxon>Bacteria</taxon>
        <taxon>Pseudomonadati</taxon>
        <taxon>Planctomycetota</taxon>
        <taxon>Planctomycetia</taxon>
        <taxon>Pirellulales</taxon>
        <taxon>Lacipirellulaceae</taxon>
        <taxon>Lacipirellula</taxon>
    </lineage>
</organism>
<evidence type="ECO:0000256" key="2">
    <source>
        <dbReference type="ARBA" id="ARBA00009033"/>
    </source>
</evidence>
<feature type="transmembrane region" description="Helical" evidence="7">
    <location>
        <begin position="87"/>
        <end position="108"/>
    </location>
</feature>
<dbReference type="EMBL" id="AP021861">
    <property type="protein sequence ID" value="BBO32366.1"/>
    <property type="molecule type" value="Genomic_DNA"/>
</dbReference>
<evidence type="ECO:0000256" key="1">
    <source>
        <dbReference type="ARBA" id="ARBA00004651"/>
    </source>
</evidence>
<evidence type="ECO:0000256" key="3">
    <source>
        <dbReference type="ARBA" id="ARBA00022475"/>
    </source>
</evidence>
<dbReference type="GO" id="GO:0015293">
    <property type="term" value="F:symporter activity"/>
    <property type="evidence" value="ECO:0007669"/>
    <property type="project" value="TreeGrafter"/>
</dbReference>
<name>A0A5K7XD92_9BACT</name>
<evidence type="ECO:0000256" key="6">
    <source>
        <dbReference type="ARBA" id="ARBA00023136"/>
    </source>
</evidence>
<gene>
    <name evidence="11" type="ORF">PLANPX_1978</name>
</gene>
<dbReference type="Proteomes" id="UP000326837">
    <property type="component" value="Chromosome"/>
</dbReference>
<dbReference type="InterPro" id="IPR011657">
    <property type="entry name" value="CNT_C_dom"/>
</dbReference>
<dbReference type="Pfam" id="PF07662">
    <property type="entry name" value="Nucleos_tra2_C"/>
    <property type="match status" value="1"/>
</dbReference>
<dbReference type="RefSeq" id="WP_152098343.1">
    <property type="nucleotide sequence ID" value="NZ_AP021861.1"/>
</dbReference>
<keyword evidence="4 7" id="KW-0812">Transmembrane</keyword>
<comment type="similarity">
    <text evidence="2 7">Belongs to the concentrative nucleoside transporter (CNT) (TC 2.A.41) family.</text>
</comment>
<feature type="transmembrane region" description="Helical" evidence="7">
    <location>
        <begin position="248"/>
        <end position="273"/>
    </location>
</feature>
<dbReference type="AlphaFoldDB" id="A0A5K7XD92"/>
<accession>A0A5K7XD92</accession>
<dbReference type="InterPro" id="IPR011642">
    <property type="entry name" value="Gate_dom"/>
</dbReference>
<keyword evidence="6 7" id="KW-0472">Membrane</keyword>
<comment type="subcellular location">
    <subcellularLocation>
        <location evidence="1">Cell membrane</location>
        <topology evidence="1">Multi-pass membrane protein</topology>
    </subcellularLocation>
</comment>
<dbReference type="PANTHER" id="PTHR10590">
    <property type="entry name" value="SODIUM/NUCLEOSIDE COTRANSPORTER"/>
    <property type="match status" value="1"/>
</dbReference>
<dbReference type="PANTHER" id="PTHR10590:SF4">
    <property type="entry name" value="SOLUTE CARRIER FAMILY 28 MEMBER 3"/>
    <property type="match status" value="1"/>
</dbReference>
<reference evidence="12" key="1">
    <citation type="submission" date="2019-10" db="EMBL/GenBank/DDBJ databases">
        <title>Lacipirellula parvula gen. nov., sp. nov., representing a lineage of planctomycetes widespread in freshwater anoxic habitats, and description of the family Lacipirellulaceae.</title>
        <authorList>
            <person name="Dedysh S.N."/>
            <person name="Kulichevskaya I.S."/>
            <person name="Beletsky A.V."/>
            <person name="Rakitin A.L."/>
            <person name="Mardanov A.V."/>
            <person name="Ivanova A.A."/>
            <person name="Saltykova V.X."/>
            <person name="Rijpstra W.I.C."/>
            <person name="Sinninghe Damste J.S."/>
            <person name="Ravin N.V."/>
        </authorList>
    </citation>
    <scope>NUCLEOTIDE SEQUENCE [LARGE SCALE GENOMIC DNA]</scope>
    <source>
        <strain evidence="12">PX69</strain>
    </source>
</reference>
<dbReference type="KEGG" id="lpav:PLANPX_1978"/>
<feature type="transmembrane region" description="Helical" evidence="7">
    <location>
        <begin position="163"/>
        <end position="182"/>
    </location>
</feature>
<dbReference type="Pfam" id="PF07670">
    <property type="entry name" value="Gate"/>
    <property type="match status" value="1"/>
</dbReference>
<evidence type="ECO:0000256" key="5">
    <source>
        <dbReference type="ARBA" id="ARBA00022989"/>
    </source>
</evidence>
<feature type="domain" description="Nucleoside transporter/FeoB GTPase Gate" evidence="10">
    <location>
        <begin position="88"/>
        <end position="186"/>
    </location>
</feature>
<dbReference type="InterPro" id="IPR008276">
    <property type="entry name" value="C_nuclsd_transpt"/>
</dbReference>
<dbReference type="NCBIfam" id="TIGR00804">
    <property type="entry name" value="nupC"/>
    <property type="match status" value="1"/>
</dbReference>
<evidence type="ECO:0000256" key="7">
    <source>
        <dbReference type="RuleBase" id="RU362018"/>
    </source>
</evidence>
<keyword evidence="12" id="KW-1185">Reference proteome</keyword>
<evidence type="ECO:0000313" key="12">
    <source>
        <dbReference type="Proteomes" id="UP000326837"/>
    </source>
</evidence>
<evidence type="ECO:0000259" key="8">
    <source>
        <dbReference type="Pfam" id="PF01773"/>
    </source>
</evidence>
<evidence type="ECO:0000259" key="9">
    <source>
        <dbReference type="Pfam" id="PF07662"/>
    </source>
</evidence>
<feature type="domain" description="Concentrative nucleoside transporter C-terminal" evidence="9">
    <location>
        <begin position="191"/>
        <end position="415"/>
    </location>
</feature>
<feature type="transmembrane region" description="Helical" evidence="7">
    <location>
        <begin position="360"/>
        <end position="383"/>
    </location>
</feature>
<proteinExistence type="inferred from homology"/>
<dbReference type="Pfam" id="PF01773">
    <property type="entry name" value="Nucleos_tra2_N"/>
    <property type="match status" value="1"/>
</dbReference>
<keyword evidence="3" id="KW-1003">Cell membrane</keyword>
<feature type="domain" description="Concentrative nucleoside transporter N-terminal" evidence="8">
    <location>
        <begin position="8"/>
        <end position="80"/>
    </location>
</feature>
<keyword evidence="7" id="KW-0813">Transport</keyword>
<evidence type="ECO:0000313" key="11">
    <source>
        <dbReference type="EMBL" id="BBO32366.1"/>
    </source>
</evidence>
<dbReference type="GO" id="GO:0005886">
    <property type="term" value="C:plasma membrane"/>
    <property type="evidence" value="ECO:0007669"/>
    <property type="project" value="UniProtKB-SubCell"/>
</dbReference>
<dbReference type="InterPro" id="IPR002668">
    <property type="entry name" value="CNT_N_dom"/>
</dbReference>
<feature type="transmembrane region" description="Helical" evidence="7">
    <location>
        <begin position="27"/>
        <end position="47"/>
    </location>
</feature>
<feature type="transmembrane region" description="Helical" evidence="7">
    <location>
        <begin position="395"/>
        <end position="417"/>
    </location>
</feature>
<comment type="caution">
    <text evidence="7">Lacks conserved residue(s) required for the propagation of feature annotation.</text>
</comment>
<feature type="transmembrane region" description="Helical" evidence="7">
    <location>
        <begin position="285"/>
        <end position="306"/>
    </location>
</feature>
<protein>
    <recommendedName>
        <fullName evidence="7">Nucleoside permease</fullName>
    </recommendedName>
</protein>
<dbReference type="GO" id="GO:0005337">
    <property type="term" value="F:nucleoside transmembrane transporter activity"/>
    <property type="evidence" value="ECO:0007669"/>
    <property type="project" value="InterPro"/>
</dbReference>
<sequence length="418" mass="44957">MERVISFLGLFVMVGLAWLMSSHKTRFPWRVVIGGMLLQLVFALLILKTTAGEAFFDGVDGVFNALMDCVDAGSSFVFGQNFKDHYFAFRVLPSIIFFAALMQALYYVGVMQWIVRGLGWVVQRTLGTTGPESLAAAANIFLGQTEAPLVVRPYVNKMTKSELMAIMVPGFGSTAGGVLIAYKGMGIDAGHLLTASVLSAPASLLIAKVMIPETETPEPVEKVELEMGDSGGNLVEAVSMGTLEGLKLALNVGAMLISFLALLALCDGLLGWVGHQVYDVGEWFGWLETGFTFEWSLSAIFARIFWPIAWVMGIETQDCSAAGQLLGIKMASNEFVAYGMFSEWIKPGGEIDLSPRTQVIMTYALCGFANFSSIGIQIGGIGGMAPERQRDLAKLGLRAMLGGALANFMTACIAGMLL</sequence>
<evidence type="ECO:0000259" key="10">
    <source>
        <dbReference type="Pfam" id="PF07670"/>
    </source>
</evidence>
<dbReference type="InterPro" id="IPR018270">
    <property type="entry name" value="C_nuclsd_transpt_met_bac"/>
</dbReference>
<keyword evidence="5 7" id="KW-1133">Transmembrane helix</keyword>